<protein>
    <submittedName>
        <fullName evidence="1">Uncharacterized protein</fullName>
    </submittedName>
</protein>
<organism evidence="1 2">
    <name type="scientific">Priestia aryabhattai</name>
    <name type="common">Bacillus aryabhattai</name>
    <dbReference type="NCBI Taxonomy" id="412384"/>
    <lineage>
        <taxon>Bacteria</taxon>
        <taxon>Bacillati</taxon>
        <taxon>Bacillota</taxon>
        <taxon>Bacilli</taxon>
        <taxon>Bacillales</taxon>
        <taxon>Bacillaceae</taxon>
        <taxon>Priestia</taxon>
    </lineage>
</organism>
<dbReference type="AlphaFoldDB" id="A0ABD7X3B4"/>
<dbReference type="EMBL" id="CP118718">
    <property type="protein sequence ID" value="WEA46801.1"/>
    <property type="molecule type" value="Genomic_DNA"/>
</dbReference>
<evidence type="ECO:0000313" key="1">
    <source>
        <dbReference type="EMBL" id="WEA46801.1"/>
    </source>
</evidence>
<evidence type="ECO:0000313" key="2">
    <source>
        <dbReference type="Proteomes" id="UP001220217"/>
    </source>
</evidence>
<dbReference type="Proteomes" id="UP001220217">
    <property type="component" value="Chromosome"/>
</dbReference>
<name>A0ABD7X3B4_PRIAR</name>
<gene>
    <name evidence="1" type="ORF">PWO00_12815</name>
</gene>
<reference evidence="1 2" key="1">
    <citation type="submission" date="2023-02" db="EMBL/GenBank/DDBJ databases">
        <title>Complete genome sequence of Priestia aryabhattai G5MAi6, a methanol-tolerant strain isolated from tap water in Hong Kong.</title>
        <authorList>
            <person name="Leung K.M."/>
            <person name="Lai G.K.K."/>
            <person name="Griffin S.D.J."/>
        </authorList>
    </citation>
    <scope>NUCLEOTIDE SEQUENCE [LARGE SCALE GENOMIC DNA]</scope>
    <source>
        <strain evidence="1 2">G5MAi6</strain>
    </source>
</reference>
<dbReference type="RefSeq" id="WP_275037495.1">
    <property type="nucleotide sequence ID" value="NZ_CP118718.1"/>
</dbReference>
<proteinExistence type="predicted"/>
<sequence length="298" mass="33372">MSLFNEMISKLTDLFTKNENSNIGKIIHVISDELTAVQTALETTEEWRDIDTAEGTTLDLIGENIGQPRNKTNDEEFRLLIKTKIFSNLSMGDIESVNQLLRIYLGHQFVSVQEGWDLDKGTPFDGEAATLFITVKGDGNTKGLPFDGTSRIVASGVGTQWEYIFERSLMAERSYNRWVFPYEYFTGEHVAGSEDVVSNENALYNQSLEINSTYAATEQDYRVVNEAEVIGENTNKRYEAGIQVSSTYVTTVNEYQLCGGLEENQTALYQAGIDCQVGYLALLQAYPICGETYTEGVR</sequence>
<accession>A0ABD7X3B4</accession>